<proteinExistence type="predicted"/>
<feature type="chain" id="PRO_5033000177" evidence="4">
    <location>
        <begin position="28"/>
        <end position="942"/>
    </location>
</feature>
<dbReference type="EMBL" id="JABBPG010000008">
    <property type="protein sequence ID" value="NOU52324.1"/>
    <property type="molecule type" value="Genomic_DNA"/>
</dbReference>
<evidence type="ECO:0000256" key="3">
    <source>
        <dbReference type="ARBA" id="ARBA00023026"/>
    </source>
</evidence>
<organism evidence="5 6">
    <name type="scientific">Pseudoalteromonas caenipelagi</name>
    <dbReference type="NCBI Taxonomy" id="2726988"/>
    <lineage>
        <taxon>Bacteria</taxon>
        <taxon>Pseudomonadati</taxon>
        <taxon>Pseudomonadota</taxon>
        <taxon>Gammaproteobacteria</taxon>
        <taxon>Alteromonadales</taxon>
        <taxon>Pseudoalteromonadaceae</taxon>
        <taxon>Pseudoalteromonas</taxon>
    </lineage>
</organism>
<feature type="signal peptide" evidence="4">
    <location>
        <begin position="1"/>
        <end position="27"/>
    </location>
</feature>
<gene>
    <name evidence="5" type="ORF">HG263_17480</name>
</gene>
<dbReference type="Gene3D" id="2.60.40.10">
    <property type="entry name" value="Immunoglobulins"/>
    <property type="match status" value="1"/>
</dbReference>
<comment type="subcellular location">
    <subcellularLocation>
        <location evidence="1">Secreted</location>
    </subcellularLocation>
</comment>
<keyword evidence="2" id="KW-0964">Secreted</keyword>
<dbReference type="GO" id="GO:0005576">
    <property type="term" value="C:extracellular region"/>
    <property type="evidence" value="ECO:0007669"/>
    <property type="project" value="UniProtKB-SubCell"/>
</dbReference>
<dbReference type="RefSeq" id="WP_171627381.1">
    <property type="nucleotide sequence ID" value="NZ_JABBPG010000008.1"/>
</dbReference>
<comment type="caution">
    <text evidence="5">The sequence shown here is derived from an EMBL/GenBank/DDBJ whole genome shotgun (WGS) entry which is preliminary data.</text>
</comment>
<evidence type="ECO:0000256" key="2">
    <source>
        <dbReference type="ARBA" id="ARBA00022525"/>
    </source>
</evidence>
<protein>
    <submittedName>
        <fullName evidence="5">Uncharacterized protein</fullName>
    </submittedName>
</protein>
<keyword evidence="6" id="KW-1185">Reference proteome</keyword>
<dbReference type="PROSITE" id="PS51257">
    <property type="entry name" value="PROKAR_LIPOPROTEIN"/>
    <property type="match status" value="1"/>
</dbReference>
<evidence type="ECO:0000256" key="1">
    <source>
        <dbReference type="ARBA" id="ARBA00004613"/>
    </source>
</evidence>
<name>A0A849VKK9_9GAMM</name>
<evidence type="ECO:0000256" key="4">
    <source>
        <dbReference type="SAM" id="SignalP"/>
    </source>
</evidence>
<dbReference type="InterPro" id="IPR013783">
    <property type="entry name" value="Ig-like_fold"/>
</dbReference>
<feature type="non-terminal residue" evidence="5">
    <location>
        <position position="942"/>
    </location>
</feature>
<evidence type="ECO:0000313" key="5">
    <source>
        <dbReference type="EMBL" id="NOU52324.1"/>
    </source>
</evidence>
<dbReference type="Proteomes" id="UP000586305">
    <property type="component" value="Unassembled WGS sequence"/>
</dbReference>
<dbReference type="GO" id="GO:0005737">
    <property type="term" value="C:cytoplasm"/>
    <property type="evidence" value="ECO:0007669"/>
    <property type="project" value="InterPro"/>
</dbReference>
<keyword evidence="4" id="KW-0732">Signal</keyword>
<dbReference type="InterPro" id="IPR003284">
    <property type="entry name" value="Sal_SpvB"/>
</dbReference>
<reference evidence="5 6" key="1">
    <citation type="submission" date="2020-04" db="EMBL/GenBank/DDBJ databases">
        <title>Pseudoalteromonas caenipelagi sp. nov., isolated from a tidal flat.</title>
        <authorList>
            <person name="Park S."/>
            <person name="Yoon J.-H."/>
        </authorList>
    </citation>
    <scope>NUCLEOTIDE SEQUENCE [LARGE SCALE GENOMIC DNA]</scope>
    <source>
        <strain evidence="5 6">JBTF-M23</strain>
    </source>
</reference>
<sequence>MKKLSAIFASISIAACLLCSATSFASAWLPVHSQYIMNTFEPKQLEVKPVWVNQPSNPTTHKTITLQWSTDINASHYELWLNGNKHTYTTDRAEFYFTTPEQKSFKVRACNGQICSPFSEVLELEVKKRLEVVFGEQGVIEAGGSAQVTLTLLEQLQATDKVEFSIDKSVWHTSQSSNAQFTFPVNISEPGQYQLHVKINGEVVQPISFRVYGQPTKAVNSLAIGKVGQTNYHSQQSLVLSSPEDLVLHWQATEEIAPPNTGYYKYRIENGDEGIIYRTAPYLTYQYGQNEFHKEISISSNGKYDIALRACNRLSAGEVCGPTQKVHVYVGVPPTPYRKPTQPVAGVYINGVLGDTTPYDFVRTEPDSTVYLSWPKSSEVDSDRGYYLVEVDYPQGHTKQGLVFGVAPYIARRYNDNDFHYEMHFDAAQQDYVVTVRACNPYNETGGFEVNCGPRSQAVRINSKPAEVKYDVTYTGVNNKVGYVDQAVIVKIQTQNGGQLKQLEAKINDGEWITLSSDDGQLFNYSFGLLPAGQHTIVFRADKYYDSEPFTFDIKVPLDLVAVDNLSLSATKLTYGDKVKIFWQKPAYYDDELVYDIYITKPQDMPLLWRRKLTAAEITDGDHFAIERGPLYRRGDHLVQVVPCSLDGRCASRTGGVTYNVGGDVLPQVTRFDVLSAGENHGVTFDWAMPELFTSDVVATYWVKAPNSSQLVEYQPNSPLSTFGTYFFYIRVCEASNPLICNKYRETEQRIKIIDIEFAPQNIGTELTWPSVPGATRVVIESASCAAASNCDFASLDWDELATLTNGETSFGLSNSAGKVYRIKVCFSDNTCTSWINIAQPKADRDLYSFSEQHFAPSNDSNTLSLPDDKEGGIVLTTPGEFRVDESGNATYNVPFDLPVGSGGIQPQLGLSYSSSNKRMGAAGIGWSLAGMSSITRCGKSH</sequence>
<dbReference type="Pfam" id="PF03534">
    <property type="entry name" value="SpvB"/>
    <property type="match status" value="1"/>
</dbReference>
<accession>A0A849VKK9</accession>
<dbReference type="AlphaFoldDB" id="A0A849VKK9"/>
<keyword evidence="3" id="KW-0843">Virulence</keyword>
<evidence type="ECO:0000313" key="6">
    <source>
        <dbReference type="Proteomes" id="UP000586305"/>
    </source>
</evidence>